<dbReference type="SUPFAM" id="SSF63829">
    <property type="entry name" value="Calcium-dependent phosphotriesterase"/>
    <property type="match status" value="1"/>
</dbReference>
<name>A0A1L7I7S5_9FLAO</name>
<dbReference type="EC" id="3.1.1.17" evidence="1"/>
<dbReference type="Pfam" id="PF08450">
    <property type="entry name" value="SGL"/>
    <property type="match status" value="1"/>
</dbReference>
<gene>
    <name evidence="1" type="ORF">GRFL_2925</name>
</gene>
<organism evidence="1 2">
    <name type="scientific">Christiangramia flava JLT2011</name>
    <dbReference type="NCBI Taxonomy" id="1229726"/>
    <lineage>
        <taxon>Bacteria</taxon>
        <taxon>Pseudomonadati</taxon>
        <taxon>Bacteroidota</taxon>
        <taxon>Flavobacteriia</taxon>
        <taxon>Flavobacteriales</taxon>
        <taxon>Flavobacteriaceae</taxon>
        <taxon>Christiangramia</taxon>
    </lineage>
</organism>
<dbReference type="PANTHER" id="PTHR47572">
    <property type="entry name" value="LIPOPROTEIN-RELATED"/>
    <property type="match status" value="1"/>
</dbReference>
<dbReference type="Gene3D" id="2.120.10.30">
    <property type="entry name" value="TolB, C-terminal domain"/>
    <property type="match status" value="1"/>
</dbReference>
<keyword evidence="2" id="KW-1185">Reference proteome</keyword>
<accession>A0A1L7I7S5</accession>
<dbReference type="InterPro" id="IPR011042">
    <property type="entry name" value="6-blade_b-propeller_TolB-like"/>
</dbReference>
<proteinExistence type="predicted"/>
<sequence>MVLVISSCKTEKPIVNNEEKPVLISDEFSFTEGPAADAAGNVFFTDQPNNRILKWDAQTNEISVYMENAGRANGMYFDSQGSLLAAADENSELWKIDDDKNHQTLVKDYEGKRLNGPNDIWVDGNGGIYFTDPYYQRDYWERKEPEITEQRVYYLSPYKKLSVAAEGLVQPNGIIGSSKDRKLYIADIGDSKTYSYDIAEDGTLRNKKLFTEMGSDGMTIDENGNVYLTGKGLTVFNPKGEKVKHIPIERDWTANVTFGGKDRNKLFITASNSVFVLDMKVKGMK</sequence>
<dbReference type="InterPro" id="IPR051262">
    <property type="entry name" value="SMP-30/CGR1_Lactonase"/>
</dbReference>
<dbReference type="STRING" id="1229726.GRFL_2925"/>
<reference evidence="1 2" key="1">
    <citation type="submission" date="2016-07" db="EMBL/GenBank/DDBJ databases">
        <title>Multi-omics approach to identify versatile polysaccharide utilization systems of a marine flavobacterium Gramella flava.</title>
        <authorList>
            <person name="Tang K."/>
        </authorList>
    </citation>
    <scope>NUCLEOTIDE SEQUENCE [LARGE SCALE GENOMIC DNA]</scope>
    <source>
        <strain evidence="1 2">JLT2011</strain>
    </source>
</reference>
<dbReference type="KEGG" id="gfl:GRFL_2925"/>
<dbReference type="AlphaFoldDB" id="A0A1L7I7S5"/>
<evidence type="ECO:0000313" key="2">
    <source>
        <dbReference type="Proteomes" id="UP000186230"/>
    </source>
</evidence>
<dbReference type="Proteomes" id="UP000186230">
    <property type="component" value="Chromosome"/>
</dbReference>
<keyword evidence="1" id="KW-0378">Hydrolase</keyword>
<dbReference type="PANTHER" id="PTHR47572:SF4">
    <property type="entry name" value="LACTONASE DRP35"/>
    <property type="match status" value="1"/>
</dbReference>
<protein>
    <submittedName>
        <fullName evidence="1">Gluconolactonase</fullName>
        <ecNumber evidence="1">3.1.1.17</ecNumber>
    </submittedName>
</protein>
<dbReference type="EMBL" id="CP016359">
    <property type="protein sequence ID" value="APU69649.1"/>
    <property type="molecule type" value="Genomic_DNA"/>
</dbReference>
<evidence type="ECO:0000313" key="1">
    <source>
        <dbReference type="EMBL" id="APU69649.1"/>
    </source>
</evidence>
<dbReference type="GO" id="GO:0004341">
    <property type="term" value="F:gluconolactonase activity"/>
    <property type="evidence" value="ECO:0007669"/>
    <property type="project" value="UniProtKB-EC"/>
</dbReference>
<dbReference type="InterPro" id="IPR013658">
    <property type="entry name" value="SGL"/>
</dbReference>